<dbReference type="Gene3D" id="3.90.1150.10">
    <property type="entry name" value="Aspartate Aminotransferase, domain 1"/>
    <property type="match status" value="1"/>
</dbReference>
<dbReference type="FunFam" id="3.40.640.10:FF:000033">
    <property type="entry name" value="Aspartate aminotransferase"/>
    <property type="match status" value="1"/>
</dbReference>
<evidence type="ECO:0000313" key="9">
    <source>
        <dbReference type="Proteomes" id="UP000187485"/>
    </source>
</evidence>
<dbReference type="GO" id="GO:0030170">
    <property type="term" value="F:pyridoxal phosphate binding"/>
    <property type="evidence" value="ECO:0007669"/>
    <property type="project" value="InterPro"/>
</dbReference>
<dbReference type="InterPro" id="IPR050596">
    <property type="entry name" value="AspAT/PAT-like"/>
</dbReference>
<comment type="caution">
    <text evidence="8">The sequence shown here is derived from an EMBL/GenBank/DDBJ whole genome shotgun (WGS) entry which is preliminary data.</text>
</comment>
<dbReference type="Pfam" id="PF00155">
    <property type="entry name" value="Aminotran_1_2"/>
    <property type="match status" value="1"/>
</dbReference>
<keyword evidence="9" id="KW-1185">Reference proteome</keyword>
<evidence type="ECO:0000256" key="6">
    <source>
        <dbReference type="RuleBase" id="RU000481"/>
    </source>
</evidence>
<dbReference type="SUPFAM" id="SSF53383">
    <property type="entry name" value="PLP-dependent transferases"/>
    <property type="match status" value="1"/>
</dbReference>
<evidence type="ECO:0000259" key="7">
    <source>
        <dbReference type="Pfam" id="PF00155"/>
    </source>
</evidence>
<dbReference type="CDD" id="cd00609">
    <property type="entry name" value="AAT_like"/>
    <property type="match status" value="1"/>
</dbReference>
<dbReference type="GO" id="GO:0006520">
    <property type="term" value="P:amino acid metabolic process"/>
    <property type="evidence" value="ECO:0007669"/>
    <property type="project" value="InterPro"/>
</dbReference>
<dbReference type="PANTHER" id="PTHR46383:SF3">
    <property type="entry name" value="ASPARTATE AMINOTRANSFERASE-RELATED"/>
    <property type="match status" value="1"/>
</dbReference>
<keyword evidence="3 6" id="KW-0032">Aminotransferase</keyword>
<dbReference type="PROSITE" id="PS00105">
    <property type="entry name" value="AA_TRANSFER_CLASS_1"/>
    <property type="match status" value="1"/>
</dbReference>
<dbReference type="STRING" id="870242.cpu_13780"/>
<dbReference type="EMBL" id="BDJK01000020">
    <property type="protein sequence ID" value="GAV22868.1"/>
    <property type="molecule type" value="Genomic_DNA"/>
</dbReference>
<dbReference type="Proteomes" id="UP000187485">
    <property type="component" value="Unassembled WGS sequence"/>
</dbReference>
<sequence>MSLEEKINPILRQIPPSGIRKFFDLVANTKGVISLGVGEPDFVTPWYIREEAIYSLEKGYTMYTSNQGLPELRVEISRYLMRLLGVTYDPVQEVLVTVGVSEGVDLALRALISPGDEVLIPEPSYVSYGPTTMLAGGKPVFIKTRPENGFKLTPELLEEAITPRAKILILCYPNNPTGAVMTYDDLAKLLPIIAEHDLLVISDEIYAELTYEGRHASIASFPGMKERTIVLNGFSKAFAMTGWRLGYAAGPKEIIAVMTKIHQYTMLCAPITAQKAAIEALRNQNGAVKRMVEEYNYRRRILVEAFNEMGIWLFEPKGAFYAFPDISVTGQSSEEFAEKLLFEEKVAVVPGSAFGASGEGFIRISYATARKDLIEALKRIKRFVRKNSLKKK</sequence>
<keyword evidence="4 6" id="KW-0808">Transferase</keyword>
<name>A0A1L8CVB2_9THEO</name>
<dbReference type="PANTHER" id="PTHR46383">
    <property type="entry name" value="ASPARTATE AMINOTRANSFERASE"/>
    <property type="match status" value="1"/>
</dbReference>
<dbReference type="RefSeq" id="WP_075859324.1">
    <property type="nucleotide sequence ID" value="NZ_BDJK01000020.1"/>
</dbReference>
<evidence type="ECO:0000256" key="5">
    <source>
        <dbReference type="ARBA" id="ARBA00022898"/>
    </source>
</evidence>
<dbReference type="EC" id="2.6.1.-" evidence="6"/>
<dbReference type="InterPro" id="IPR015422">
    <property type="entry name" value="PyrdxlP-dep_Trfase_small"/>
</dbReference>
<evidence type="ECO:0000256" key="4">
    <source>
        <dbReference type="ARBA" id="ARBA00022679"/>
    </source>
</evidence>
<evidence type="ECO:0000313" key="8">
    <source>
        <dbReference type="EMBL" id="GAV22868.1"/>
    </source>
</evidence>
<dbReference type="InterPro" id="IPR004839">
    <property type="entry name" value="Aminotransferase_I/II_large"/>
</dbReference>
<reference evidence="9" key="1">
    <citation type="submission" date="2016-12" db="EMBL/GenBank/DDBJ databases">
        <title>Draft Genome Sequences od Carboxydothermus pertinax and islandicus, Hydrogenogenic Carboxydotrophic Bacteria.</title>
        <authorList>
            <person name="Fukuyama Y."/>
            <person name="Ohmae K."/>
            <person name="Yoneda Y."/>
            <person name="Yoshida T."/>
            <person name="Sako Y."/>
        </authorList>
    </citation>
    <scope>NUCLEOTIDE SEQUENCE [LARGE SCALE GENOMIC DNA]</scope>
    <source>
        <strain evidence="9">Ug1</strain>
    </source>
</reference>
<keyword evidence="5" id="KW-0663">Pyridoxal phosphate</keyword>
<evidence type="ECO:0000256" key="2">
    <source>
        <dbReference type="ARBA" id="ARBA00007441"/>
    </source>
</evidence>
<accession>A0A1L8CVB2</accession>
<evidence type="ECO:0000256" key="3">
    <source>
        <dbReference type="ARBA" id="ARBA00022576"/>
    </source>
</evidence>
<dbReference type="Gene3D" id="3.40.640.10">
    <property type="entry name" value="Type I PLP-dependent aspartate aminotransferase-like (Major domain)"/>
    <property type="match status" value="1"/>
</dbReference>
<dbReference type="OrthoDB" id="9803354at2"/>
<comment type="cofactor">
    <cofactor evidence="1 6">
        <name>pyridoxal 5'-phosphate</name>
        <dbReference type="ChEBI" id="CHEBI:597326"/>
    </cofactor>
</comment>
<dbReference type="InterPro" id="IPR015424">
    <property type="entry name" value="PyrdxlP-dep_Trfase"/>
</dbReference>
<comment type="similarity">
    <text evidence="2 6">Belongs to the class-I pyridoxal-phosphate-dependent aminotransferase family.</text>
</comment>
<dbReference type="AlphaFoldDB" id="A0A1L8CVB2"/>
<feature type="domain" description="Aminotransferase class I/classII large" evidence="7">
    <location>
        <begin position="31"/>
        <end position="380"/>
    </location>
</feature>
<organism evidence="8 9">
    <name type="scientific">Carboxydothermus pertinax</name>
    <dbReference type="NCBI Taxonomy" id="870242"/>
    <lineage>
        <taxon>Bacteria</taxon>
        <taxon>Bacillati</taxon>
        <taxon>Bacillota</taxon>
        <taxon>Clostridia</taxon>
        <taxon>Thermoanaerobacterales</taxon>
        <taxon>Thermoanaerobacteraceae</taxon>
        <taxon>Carboxydothermus</taxon>
    </lineage>
</organism>
<proteinExistence type="inferred from homology"/>
<protein>
    <recommendedName>
        <fullName evidence="6">Aminotransferase</fullName>
        <ecNumber evidence="6">2.6.1.-</ecNumber>
    </recommendedName>
</protein>
<evidence type="ECO:0000256" key="1">
    <source>
        <dbReference type="ARBA" id="ARBA00001933"/>
    </source>
</evidence>
<dbReference type="InterPro" id="IPR004838">
    <property type="entry name" value="NHTrfase_class1_PyrdxlP-BS"/>
</dbReference>
<dbReference type="GO" id="GO:0008483">
    <property type="term" value="F:transaminase activity"/>
    <property type="evidence" value="ECO:0007669"/>
    <property type="project" value="UniProtKB-KW"/>
</dbReference>
<dbReference type="InterPro" id="IPR015421">
    <property type="entry name" value="PyrdxlP-dep_Trfase_major"/>
</dbReference>
<gene>
    <name evidence="8" type="ORF">cpu_13780</name>
</gene>